<evidence type="ECO:0000256" key="1">
    <source>
        <dbReference type="ARBA" id="ARBA00004651"/>
    </source>
</evidence>
<comment type="subcellular location">
    <subcellularLocation>
        <location evidence="1">Cell membrane</location>
        <topology evidence="1">Multi-pass membrane protein</topology>
    </subcellularLocation>
</comment>
<dbReference type="GO" id="GO:0022857">
    <property type="term" value="F:transmembrane transporter activity"/>
    <property type="evidence" value="ECO:0007669"/>
    <property type="project" value="InterPro"/>
</dbReference>
<keyword evidence="4 6" id="KW-1133">Transmembrane helix</keyword>
<sequence>MLILGFIGLLFGMFSIGVMQLILATAMPFIVEEIGGGALYDWVFSSYMLASIATIPLFAKFADIYGKRKFFILGMCFFALGSLCGGFAATMPYFIGARVIQGVGAGIISPVAMAMVSDMFPAEQRGKMIGLFGLVQLLSNLLSPPLGSFITKELGWSWIFFLNLGMIAFSMLLVLLGKTVQESKSDMKLKEIDILGGLLFGGFCLLAVTLANALSHQGRFGVLGAALLPALIFTGTMLVLNERKQKNPIIKMEFLKTQIIRRSLISAVLSGAIMYGLAALLPLCGVMLSRQGFPLDESKTLLFFMVSLTSGLLGGSRLNKLQLGQVPRYLWLILSISSVFLLYSLYTVKIVPFCLFLILMGLSAGGIMATFLINSQNAVESEDRTVLSGLVQLGRYFGASIGVTLLIGMLPEVSLISGVGEFIGAFGLLVLLCLAGVINEIL</sequence>
<evidence type="ECO:0000256" key="6">
    <source>
        <dbReference type="SAM" id="Phobius"/>
    </source>
</evidence>
<dbReference type="Pfam" id="PF07690">
    <property type="entry name" value="MFS_1"/>
    <property type="match status" value="1"/>
</dbReference>
<feature type="transmembrane region" description="Helical" evidence="6">
    <location>
        <begin position="156"/>
        <end position="180"/>
    </location>
</feature>
<dbReference type="PANTHER" id="PTHR23501">
    <property type="entry name" value="MAJOR FACILITATOR SUPERFAMILY"/>
    <property type="match status" value="1"/>
</dbReference>
<keyword evidence="3 6" id="KW-0812">Transmembrane</keyword>
<dbReference type="InterPro" id="IPR020846">
    <property type="entry name" value="MFS_dom"/>
</dbReference>
<evidence type="ECO:0000256" key="5">
    <source>
        <dbReference type="ARBA" id="ARBA00023136"/>
    </source>
</evidence>
<feature type="transmembrane region" description="Helical" evidence="6">
    <location>
        <begin position="300"/>
        <end position="319"/>
    </location>
</feature>
<dbReference type="InterPro" id="IPR036259">
    <property type="entry name" value="MFS_trans_sf"/>
</dbReference>
<gene>
    <name evidence="8" type="ORF">DPCES_4564</name>
</gene>
<dbReference type="GO" id="GO:0005886">
    <property type="term" value="C:plasma membrane"/>
    <property type="evidence" value="ECO:0007669"/>
    <property type="project" value="UniProtKB-SubCell"/>
</dbReference>
<organism evidence="8">
    <name type="scientific">Desulfitobacterium hafniense</name>
    <name type="common">Desulfitobacterium frappieri</name>
    <dbReference type="NCBI Taxonomy" id="49338"/>
    <lineage>
        <taxon>Bacteria</taxon>
        <taxon>Bacillati</taxon>
        <taxon>Bacillota</taxon>
        <taxon>Clostridia</taxon>
        <taxon>Eubacteriales</taxon>
        <taxon>Desulfitobacteriaceae</taxon>
        <taxon>Desulfitobacterium</taxon>
    </lineage>
</organism>
<keyword evidence="5 6" id="KW-0472">Membrane</keyword>
<feature type="transmembrane region" description="Helical" evidence="6">
    <location>
        <begin position="37"/>
        <end position="58"/>
    </location>
</feature>
<evidence type="ECO:0000256" key="3">
    <source>
        <dbReference type="ARBA" id="ARBA00022692"/>
    </source>
</evidence>
<dbReference type="AlphaFoldDB" id="A0A098B7V5"/>
<dbReference type="EMBL" id="LK996017">
    <property type="protein sequence ID" value="CDX04450.1"/>
    <property type="molecule type" value="Genomic_DNA"/>
</dbReference>
<dbReference type="PANTHER" id="PTHR23501:SF191">
    <property type="entry name" value="VACUOLAR BASIC AMINO ACID TRANSPORTER 4"/>
    <property type="match status" value="1"/>
</dbReference>
<feature type="transmembrane region" description="Helical" evidence="6">
    <location>
        <begin position="422"/>
        <end position="441"/>
    </location>
</feature>
<dbReference type="SUPFAM" id="SSF103473">
    <property type="entry name" value="MFS general substrate transporter"/>
    <property type="match status" value="1"/>
</dbReference>
<evidence type="ECO:0000256" key="2">
    <source>
        <dbReference type="ARBA" id="ARBA00022448"/>
    </source>
</evidence>
<accession>A0A098B7V5</accession>
<feature type="transmembrane region" description="Helical" evidence="6">
    <location>
        <begin position="192"/>
        <end position="214"/>
    </location>
</feature>
<name>A0A098B7V5_DESHA</name>
<feature type="transmembrane region" description="Helical" evidence="6">
    <location>
        <begin position="7"/>
        <end position="31"/>
    </location>
</feature>
<dbReference type="PATRIC" id="fig|49338.4.peg.4911"/>
<feature type="transmembrane region" description="Helical" evidence="6">
    <location>
        <begin position="262"/>
        <end position="288"/>
    </location>
</feature>
<dbReference type="InterPro" id="IPR011701">
    <property type="entry name" value="MFS"/>
</dbReference>
<dbReference type="Gene3D" id="1.20.1250.20">
    <property type="entry name" value="MFS general substrate transporter like domains"/>
    <property type="match status" value="1"/>
</dbReference>
<dbReference type="PROSITE" id="PS50850">
    <property type="entry name" value="MFS"/>
    <property type="match status" value="1"/>
</dbReference>
<feature type="transmembrane region" description="Helical" evidence="6">
    <location>
        <begin position="326"/>
        <end position="344"/>
    </location>
</feature>
<evidence type="ECO:0000256" key="4">
    <source>
        <dbReference type="ARBA" id="ARBA00022989"/>
    </source>
</evidence>
<proteinExistence type="predicted"/>
<dbReference type="RefSeq" id="WP_144676784.1">
    <property type="nucleotide sequence ID" value="NZ_LK996017.1"/>
</dbReference>
<feature type="transmembrane region" description="Helical" evidence="6">
    <location>
        <begin position="70"/>
        <end position="89"/>
    </location>
</feature>
<feature type="transmembrane region" description="Helical" evidence="6">
    <location>
        <begin position="128"/>
        <end position="150"/>
    </location>
</feature>
<keyword evidence="2" id="KW-0813">Transport</keyword>
<feature type="transmembrane region" description="Helical" evidence="6">
    <location>
        <begin position="350"/>
        <end position="373"/>
    </location>
</feature>
<feature type="transmembrane region" description="Helical" evidence="6">
    <location>
        <begin position="95"/>
        <end position="116"/>
    </location>
</feature>
<feature type="transmembrane region" description="Helical" evidence="6">
    <location>
        <begin position="220"/>
        <end position="241"/>
    </location>
</feature>
<evidence type="ECO:0000313" key="8">
    <source>
        <dbReference type="EMBL" id="CDX04450.1"/>
    </source>
</evidence>
<feature type="transmembrane region" description="Helical" evidence="6">
    <location>
        <begin position="393"/>
        <end position="410"/>
    </location>
</feature>
<reference evidence="8" key="1">
    <citation type="submission" date="2014-07" db="EMBL/GenBank/DDBJ databases">
        <authorList>
            <person name="Hornung V.Bastian."/>
        </authorList>
    </citation>
    <scope>NUCLEOTIDE SEQUENCE</scope>
    <source>
        <strain evidence="8">PCE-S</strain>
    </source>
</reference>
<protein>
    <submittedName>
        <fullName evidence="8">Transporter, major facilitator protein</fullName>
    </submittedName>
</protein>
<evidence type="ECO:0000259" key="7">
    <source>
        <dbReference type="PROSITE" id="PS50850"/>
    </source>
</evidence>
<feature type="domain" description="Major facilitator superfamily (MFS) profile" evidence="7">
    <location>
        <begin position="1"/>
        <end position="442"/>
    </location>
</feature>